<comment type="subcellular location">
    <subcellularLocation>
        <location evidence="1">Membrane</location>
        <topology evidence="1">Multi-pass membrane protein</topology>
    </subcellularLocation>
</comment>
<sequence length="304" mass="32216">MGHSEHHHHGPSVRADRRYLWGALALLLAFMAGEVVAAIVSGSLALLSDAGHMLTDAGALAGALWAISLAAKPARGAMTYGWKRAEILAALANGVTLLVVAVIVAIEAVRRLIHPPEVTGVTVLVVALVGVVVNIAATWLIARADRTSLNIRGAYQHVLTDLFGFIGTAVAGVIILATGWTRADPIASLVVVALMLRAGWGLTRDSGRVLLEAAPQELDLDAMRTHILGVDHVLAVHDLHAWTVTSNLPAVSAHLVVEDSCFADGHTHQILDEVQTCLQTHFAVGHTTFQVEPSRHEATEHDCA</sequence>
<dbReference type="KEGG" id="aaci:ASQ49_06070"/>
<gene>
    <name evidence="12" type="ORF">A8L58_10500</name>
    <name evidence="11" type="ORF">AXH35_09060</name>
</gene>
<dbReference type="OrthoDB" id="9809646at2"/>
<evidence type="ECO:0000259" key="10">
    <source>
        <dbReference type="Pfam" id="PF16916"/>
    </source>
</evidence>
<keyword evidence="5 8" id="KW-1133">Transmembrane helix</keyword>
<dbReference type="EMBL" id="CP015970">
    <property type="protein sequence ID" value="AOZ47042.1"/>
    <property type="molecule type" value="Genomic_DNA"/>
</dbReference>
<dbReference type="GO" id="GO:0005385">
    <property type="term" value="F:zinc ion transmembrane transporter activity"/>
    <property type="evidence" value="ECO:0007669"/>
    <property type="project" value="TreeGrafter"/>
</dbReference>
<feature type="transmembrane region" description="Helical" evidence="8">
    <location>
        <begin position="162"/>
        <end position="180"/>
    </location>
</feature>
<evidence type="ECO:0000256" key="8">
    <source>
        <dbReference type="SAM" id="Phobius"/>
    </source>
</evidence>
<evidence type="ECO:0000256" key="1">
    <source>
        <dbReference type="ARBA" id="ARBA00004141"/>
    </source>
</evidence>
<proteinExistence type="inferred from homology"/>
<evidence type="ECO:0000313" key="14">
    <source>
        <dbReference type="Proteomes" id="UP000178666"/>
    </source>
</evidence>
<evidence type="ECO:0000256" key="3">
    <source>
        <dbReference type="ARBA" id="ARBA00022448"/>
    </source>
</evidence>
<comment type="similarity">
    <text evidence="2">Belongs to the cation diffusion facilitator (CDF) transporter (TC 2.A.4) family. SLC30A subfamily.</text>
</comment>
<keyword evidence="14" id="KW-1185">Reference proteome</keyword>
<dbReference type="InterPro" id="IPR058533">
    <property type="entry name" value="Cation_efflux_TM"/>
</dbReference>
<reference evidence="11 13" key="2">
    <citation type="submission" date="2016-02" db="EMBL/GenBank/DDBJ databases">
        <title>Complete Genome Sequence of Propionibacterium acidipropionici ATCC 55737.</title>
        <authorList>
            <person name="Luna Flores C.H."/>
            <person name="Nielsen L.K."/>
            <person name="Marcellin E."/>
        </authorList>
    </citation>
    <scope>NUCLEOTIDE SEQUENCE [LARGE SCALE GENOMIC DNA]</scope>
    <source>
        <strain evidence="11 13">ATCC 55737</strain>
    </source>
</reference>
<dbReference type="Pfam" id="PF01545">
    <property type="entry name" value="Cation_efflux"/>
    <property type="match status" value="1"/>
</dbReference>
<dbReference type="InterPro" id="IPR050681">
    <property type="entry name" value="CDF/SLC30A"/>
</dbReference>
<dbReference type="PANTHER" id="PTHR11562">
    <property type="entry name" value="CATION EFFLUX PROTEIN/ ZINC TRANSPORTER"/>
    <property type="match status" value="1"/>
</dbReference>
<keyword evidence="6" id="KW-0406">Ion transport</keyword>
<evidence type="ECO:0000259" key="9">
    <source>
        <dbReference type="Pfam" id="PF01545"/>
    </source>
</evidence>
<dbReference type="PANTHER" id="PTHR11562:SF17">
    <property type="entry name" value="RE54080P-RELATED"/>
    <property type="match status" value="1"/>
</dbReference>
<keyword evidence="7 8" id="KW-0472">Membrane</keyword>
<feature type="transmembrane region" description="Helical" evidence="8">
    <location>
        <begin position="57"/>
        <end position="75"/>
    </location>
</feature>
<feature type="domain" description="Cation efflux protein cytoplasmic" evidence="10">
    <location>
        <begin position="215"/>
        <end position="293"/>
    </location>
</feature>
<dbReference type="SUPFAM" id="SSF161111">
    <property type="entry name" value="Cation efflux protein transmembrane domain-like"/>
    <property type="match status" value="1"/>
</dbReference>
<protein>
    <submittedName>
        <fullName evidence="11">Cation transporter</fullName>
    </submittedName>
</protein>
<dbReference type="RefSeq" id="WP_028700636.1">
    <property type="nucleotide sequence ID" value="NZ_CP013126.1"/>
</dbReference>
<evidence type="ECO:0000256" key="7">
    <source>
        <dbReference type="ARBA" id="ARBA00023136"/>
    </source>
</evidence>
<feature type="domain" description="Cation efflux protein transmembrane" evidence="9">
    <location>
        <begin position="23"/>
        <end position="211"/>
    </location>
</feature>
<evidence type="ECO:0000256" key="6">
    <source>
        <dbReference type="ARBA" id="ARBA00023065"/>
    </source>
</evidence>
<dbReference type="Proteomes" id="UP000178666">
    <property type="component" value="Chromosome"/>
</dbReference>
<dbReference type="AlphaFoldDB" id="A0A142KHI3"/>
<organism evidence="11 13">
    <name type="scientific">Acidipropionibacterium acidipropionici</name>
    <dbReference type="NCBI Taxonomy" id="1748"/>
    <lineage>
        <taxon>Bacteria</taxon>
        <taxon>Bacillati</taxon>
        <taxon>Actinomycetota</taxon>
        <taxon>Actinomycetes</taxon>
        <taxon>Propionibacteriales</taxon>
        <taxon>Propionibacteriaceae</taxon>
        <taxon>Acidipropionibacterium</taxon>
    </lineage>
</organism>
<evidence type="ECO:0000256" key="4">
    <source>
        <dbReference type="ARBA" id="ARBA00022692"/>
    </source>
</evidence>
<evidence type="ECO:0000256" key="5">
    <source>
        <dbReference type="ARBA" id="ARBA00022989"/>
    </source>
</evidence>
<evidence type="ECO:0000313" key="13">
    <source>
        <dbReference type="Proteomes" id="UP000075221"/>
    </source>
</evidence>
<evidence type="ECO:0000256" key="2">
    <source>
        <dbReference type="ARBA" id="ARBA00008873"/>
    </source>
</evidence>
<dbReference type="InterPro" id="IPR027470">
    <property type="entry name" value="Cation_efflux_CTD"/>
</dbReference>
<dbReference type="InterPro" id="IPR027469">
    <property type="entry name" value="Cation_efflux_TMD_sf"/>
</dbReference>
<keyword evidence="3" id="KW-0813">Transport</keyword>
<evidence type="ECO:0000313" key="11">
    <source>
        <dbReference type="EMBL" id="AMS05571.1"/>
    </source>
</evidence>
<dbReference type="Pfam" id="PF16916">
    <property type="entry name" value="ZT_dimer"/>
    <property type="match status" value="1"/>
</dbReference>
<evidence type="ECO:0000313" key="12">
    <source>
        <dbReference type="EMBL" id="AOZ47042.1"/>
    </source>
</evidence>
<dbReference type="GeneID" id="88084591"/>
<reference evidence="12 14" key="1">
    <citation type="journal article" date="2016" name="Plant Dis.">
        <title>Improved production of propionic acid using genome shuffling.</title>
        <authorList>
            <person name="Luna-Flores C.H."/>
            <person name="Palfreyman R.W."/>
            <person name="Kromer J.O."/>
            <person name="Nielsen L.K."/>
            <person name="Marcellin E."/>
        </authorList>
    </citation>
    <scope>NUCLEOTIDE SEQUENCE [LARGE SCALE GENOMIC DNA]</scope>
    <source>
        <strain evidence="12 14">F3E8</strain>
    </source>
</reference>
<accession>A0A142KHI3</accession>
<dbReference type="SUPFAM" id="SSF160240">
    <property type="entry name" value="Cation efflux protein cytoplasmic domain-like"/>
    <property type="match status" value="1"/>
</dbReference>
<dbReference type="EMBL" id="CP014352">
    <property type="protein sequence ID" value="AMS05571.1"/>
    <property type="molecule type" value="Genomic_DNA"/>
</dbReference>
<dbReference type="Gene3D" id="1.20.1510.10">
    <property type="entry name" value="Cation efflux protein transmembrane domain"/>
    <property type="match status" value="1"/>
</dbReference>
<dbReference type="GO" id="GO:0005886">
    <property type="term" value="C:plasma membrane"/>
    <property type="evidence" value="ECO:0007669"/>
    <property type="project" value="TreeGrafter"/>
</dbReference>
<feature type="transmembrane region" description="Helical" evidence="8">
    <location>
        <begin position="118"/>
        <end position="141"/>
    </location>
</feature>
<dbReference type="InterPro" id="IPR002524">
    <property type="entry name" value="Cation_efflux"/>
</dbReference>
<feature type="transmembrane region" description="Helical" evidence="8">
    <location>
        <begin position="20"/>
        <end position="45"/>
    </location>
</feature>
<dbReference type="InterPro" id="IPR036837">
    <property type="entry name" value="Cation_efflux_CTD_sf"/>
</dbReference>
<name>A0A142KHI3_9ACTN</name>
<dbReference type="Proteomes" id="UP000075221">
    <property type="component" value="Chromosome"/>
</dbReference>
<keyword evidence="4 8" id="KW-0812">Transmembrane</keyword>
<feature type="transmembrane region" description="Helical" evidence="8">
    <location>
        <begin position="87"/>
        <end position="106"/>
    </location>
</feature>
<dbReference type="NCBIfam" id="TIGR01297">
    <property type="entry name" value="CDF"/>
    <property type="match status" value="1"/>
</dbReference>